<organism evidence="1 2">
    <name type="scientific">Microdochium trichocladiopsis</name>
    <dbReference type="NCBI Taxonomy" id="1682393"/>
    <lineage>
        <taxon>Eukaryota</taxon>
        <taxon>Fungi</taxon>
        <taxon>Dikarya</taxon>
        <taxon>Ascomycota</taxon>
        <taxon>Pezizomycotina</taxon>
        <taxon>Sordariomycetes</taxon>
        <taxon>Xylariomycetidae</taxon>
        <taxon>Xylariales</taxon>
        <taxon>Microdochiaceae</taxon>
        <taxon>Microdochium</taxon>
    </lineage>
</organism>
<dbReference type="GeneID" id="70182584"/>
<comment type="caution">
    <text evidence="1">The sequence shown here is derived from an EMBL/GenBank/DDBJ whole genome shotgun (WGS) entry which is preliminary data.</text>
</comment>
<dbReference type="Proteomes" id="UP000756346">
    <property type="component" value="Unassembled WGS sequence"/>
</dbReference>
<sequence>MSVLVLSFSSTRYACPLSSMTSCATHAFPSPFLQSKVRHPPIVAVVTSRSPPEGLVLGPADLARLWVDVALELWRGALAEWCGCHGVVDDALDPGRRCCRCRCCGCGCGLGGGRGAGDDKVGGGGGGVEALLCVGGALEALELGLFLGGEARGAGPVSKGEEE</sequence>
<dbReference type="RefSeq" id="XP_046007583.1">
    <property type="nucleotide sequence ID" value="XM_046153038.1"/>
</dbReference>
<name>A0A9P8XWT3_9PEZI</name>
<gene>
    <name evidence="1" type="ORF">B0I36DRAFT_31653</name>
</gene>
<evidence type="ECO:0000313" key="1">
    <source>
        <dbReference type="EMBL" id="KAH7021382.1"/>
    </source>
</evidence>
<proteinExistence type="predicted"/>
<evidence type="ECO:0000313" key="2">
    <source>
        <dbReference type="Proteomes" id="UP000756346"/>
    </source>
</evidence>
<keyword evidence="2" id="KW-1185">Reference proteome</keyword>
<dbReference type="EMBL" id="JAGTJQ010000010">
    <property type="protein sequence ID" value="KAH7021382.1"/>
    <property type="molecule type" value="Genomic_DNA"/>
</dbReference>
<accession>A0A9P8XWT3</accession>
<dbReference type="AlphaFoldDB" id="A0A9P8XWT3"/>
<reference evidence="1" key="1">
    <citation type="journal article" date="2021" name="Nat. Commun.">
        <title>Genetic determinants of endophytism in the Arabidopsis root mycobiome.</title>
        <authorList>
            <person name="Mesny F."/>
            <person name="Miyauchi S."/>
            <person name="Thiergart T."/>
            <person name="Pickel B."/>
            <person name="Atanasova L."/>
            <person name="Karlsson M."/>
            <person name="Huettel B."/>
            <person name="Barry K.W."/>
            <person name="Haridas S."/>
            <person name="Chen C."/>
            <person name="Bauer D."/>
            <person name="Andreopoulos W."/>
            <person name="Pangilinan J."/>
            <person name="LaButti K."/>
            <person name="Riley R."/>
            <person name="Lipzen A."/>
            <person name="Clum A."/>
            <person name="Drula E."/>
            <person name="Henrissat B."/>
            <person name="Kohler A."/>
            <person name="Grigoriev I.V."/>
            <person name="Martin F.M."/>
            <person name="Hacquard S."/>
        </authorList>
    </citation>
    <scope>NUCLEOTIDE SEQUENCE</scope>
    <source>
        <strain evidence="1">MPI-CAGE-CH-0230</strain>
    </source>
</reference>
<protein>
    <submittedName>
        <fullName evidence="1">Uncharacterized protein</fullName>
    </submittedName>
</protein>